<dbReference type="Pfam" id="PF01756">
    <property type="entry name" value="ACOX"/>
    <property type="match status" value="1"/>
</dbReference>
<evidence type="ECO:0000256" key="2">
    <source>
        <dbReference type="ARBA" id="ARBA00005189"/>
    </source>
</evidence>
<evidence type="ECO:0000313" key="13">
    <source>
        <dbReference type="EMBL" id="CAD7447714.1"/>
    </source>
</evidence>
<feature type="binding site" evidence="9">
    <location>
        <position position="62"/>
    </location>
    <ligand>
        <name>FAD</name>
        <dbReference type="ChEBI" id="CHEBI:57692"/>
    </ligand>
</feature>
<accession>A0A7R9I714</accession>
<dbReference type="PANTHER" id="PTHR10909:SF390">
    <property type="entry name" value="PEROXISOMAL ACYL-COENZYME A OXIDASE 3"/>
    <property type="match status" value="1"/>
</dbReference>
<dbReference type="SUPFAM" id="SSF47203">
    <property type="entry name" value="Acyl-CoA dehydrogenase C-terminal domain-like"/>
    <property type="match status" value="2"/>
</dbReference>
<dbReference type="PANTHER" id="PTHR10909">
    <property type="entry name" value="ELECTRON TRANSPORT OXIDOREDUCTASE"/>
    <property type="match status" value="1"/>
</dbReference>
<proteinExistence type="inferred from homology"/>
<evidence type="ECO:0000256" key="5">
    <source>
        <dbReference type="ARBA" id="ARBA00022827"/>
    </source>
</evidence>
<dbReference type="InterPro" id="IPR009100">
    <property type="entry name" value="AcylCoA_DH/oxidase_NM_dom_sf"/>
</dbReference>
<evidence type="ECO:0000256" key="4">
    <source>
        <dbReference type="ARBA" id="ARBA00022630"/>
    </source>
</evidence>
<dbReference type="Gene3D" id="2.40.110.10">
    <property type="entry name" value="Butyryl-CoA Dehydrogenase, subunit A, domain 2"/>
    <property type="match status" value="1"/>
</dbReference>
<dbReference type="Gene3D" id="1.20.140.10">
    <property type="entry name" value="Butyryl-CoA Dehydrogenase, subunit A, domain 3"/>
    <property type="match status" value="2"/>
</dbReference>
<dbReference type="Pfam" id="PF22924">
    <property type="entry name" value="ACOX_C_alpha1"/>
    <property type="match status" value="1"/>
</dbReference>
<evidence type="ECO:0000259" key="10">
    <source>
        <dbReference type="Pfam" id="PF01756"/>
    </source>
</evidence>
<evidence type="ECO:0000256" key="7">
    <source>
        <dbReference type="PIRNR" id="PIRNR000168"/>
    </source>
</evidence>
<dbReference type="AlphaFoldDB" id="A0A7R9I714"/>
<comment type="pathway">
    <text evidence="2">Lipid metabolism.</text>
</comment>
<dbReference type="GO" id="GO:0033540">
    <property type="term" value="P:fatty acid beta-oxidation using acyl-CoA oxidase"/>
    <property type="evidence" value="ECO:0007669"/>
    <property type="project" value="TreeGrafter"/>
</dbReference>
<dbReference type="InterPro" id="IPR055060">
    <property type="entry name" value="ACOX_C_alpha1"/>
</dbReference>
<dbReference type="GO" id="GO:0005777">
    <property type="term" value="C:peroxisome"/>
    <property type="evidence" value="ECO:0007669"/>
    <property type="project" value="InterPro"/>
</dbReference>
<evidence type="ECO:0000259" key="11">
    <source>
        <dbReference type="Pfam" id="PF02770"/>
    </source>
</evidence>
<comment type="cofactor">
    <cofactor evidence="1">
        <name>FAD</name>
        <dbReference type="ChEBI" id="CHEBI:57692"/>
    </cofactor>
</comment>
<dbReference type="GO" id="GO:0016402">
    <property type="term" value="F:pristanoyl-CoA oxidase activity"/>
    <property type="evidence" value="ECO:0007669"/>
    <property type="project" value="TreeGrafter"/>
</dbReference>
<gene>
    <name evidence="13" type="ORF">TBIB3V08_LOCUS10021</name>
</gene>
<reference evidence="13" key="1">
    <citation type="submission" date="2020-11" db="EMBL/GenBank/DDBJ databases">
        <authorList>
            <person name="Tran Van P."/>
        </authorList>
    </citation>
    <scope>NUCLEOTIDE SEQUENCE</scope>
</reference>
<protein>
    <recommendedName>
        <fullName evidence="7">Acyl-coenzyme A oxidase</fullName>
    </recommendedName>
</protein>
<dbReference type="InterPro" id="IPR046373">
    <property type="entry name" value="Acyl-CoA_Oxase/DH_mid-dom_sf"/>
</dbReference>
<feature type="binding site" evidence="9">
    <location>
        <position position="101"/>
    </location>
    <ligand>
        <name>FAD</name>
        <dbReference type="ChEBI" id="CHEBI:57692"/>
    </ligand>
</feature>
<sequence>MFCPQSAILGSALASYDPGLGVKIGLSFGLFKNTILNLGTERHNHFVRENVEGKIGGCFALTEIAHGSNAKGMRTTATFDPSTQEFILHTPDFQAAKCWVGCLGKTCTHAVVFAQLHTPDGVSHGLHAFVVPVRDTRTLLPHAGVTVGDLGEKLGLNGVDNGFIMFDRYRIHRTNLLNKTGDVTPEGRYITPIQDPRKRFGTTDTYTSCRYYRHIYQLRVLQTHIPAAGTTDTYTSCRYYRQKYQLQVLQTNTNCRYYKHQLQVLQTKIPAAGTTDKYQLQAMLGMEIHGLSSAGKPFCGWVARDAIQECREACGGHGYLKASSLGDIRNENDACCTYEGENSVLIQQTSNWLIQLWGKESPAEAVVTSPLHSVDFLSDARKILATKFTAATVRDAVAPQTLLAAYRWLVCWLLQATSERMNALVKQGKDLFAAKNESQHFILLKFWQRITGEDVDPSVRPVLTRLCSLYGAWRLEKHLATLYQGSLEKDLNLDFSVLGHLTQHNMVSQGKARAKIVSRELRFKPRFPVYLGHLTQHNMVSQGIARAKIVSRELRFKPRFPVYQN</sequence>
<evidence type="ECO:0000256" key="6">
    <source>
        <dbReference type="ARBA" id="ARBA00023002"/>
    </source>
</evidence>
<dbReference type="SUPFAM" id="SSF56645">
    <property type="entry name" value="Acyl-CoA dehydrogenase NM domain-like"/>
    <property type="match status" value="1"/>
</dbReference>
<name>A0A7R9I714_9NEOP</name>
<evidence type="ECO:0000256" key="1">
    <source>
        <dbReference type="ARBA" id="ARBA00001974"/>
    </source>
</evidence>
<dbReference type="InterPro" id="IPR006091">
    <property type="entry name" value="Acyl-CoA_Oxase/DH_mid-dom"/>
</dbReference>
<feature type="active site" description="Proton acceptor" evidence="8">
    <location>
        <position position="339"/>
    </location>
</feature>
<keyword evidence="4 7" id="KW-0285">Flavoprotein</keyword>
<evidence type="ECO:0000256" key="3">
    <source>
        <dbReference type="ARBA" id="ARBA00006288"/>
    </source>
</evidence>
<dbReference type="FunFam" id="2.40.110.10:FF:000005">
    <property type="entry name" value="Acyl-coenzyme A oxidase"/>
    <property type="match status" value="1"/>
</dbReference>
<feature type="domain" description="Acyl-CoA oxidase C-alpha1" evidence="12">
    <location>
        <begin position="254"/>
        <end position="354"/>
    </location>
</feature>
<dbReference type="GO" id="GO:0071949">
    <property type="term" value="F:FAD binding"/>
    <property type="evidence" value="ECO:0007669"/>
    <property type="project" value="InterPro"/>
</dbReference>
<evidence type="ECO:0000256" key="9">
    <source>
        <dbReference type="PIRSR" id="PIRSR000168-2"/>
    </source>
</evidence>
<dbReference type="EMBL" id="OD569147">
    <property type="protein sequence ID" value="CAD7447714.1"/>
    <property type="molecule type" value="Genomic_DNA"/>
</dbReference>
<keyword evidence="5 7" id="KW-0274">FAD</keyword>
<feature type="domain" description="Acyl-CoA oxidase C-terminal" evidence="10">
    <location>
        <begin position="399"/>
        <end position="486"/>
    </location>
</feature>
<dbReference type="Pfam" id="PF02770">
    <property type="entry name" value="Acyl-CoA_dh_M"/>
    <property type="match status" value="1"/>
</dbReference>
<dbReference type="GO" id="GO:0005504">
    <property type="term" value="F:fatty acid binding"/>
    <property type="evidence" value="ECO:0007669"/>
    <property type="project" value="TreeGrafter"/>
</dbReference>
<organism evidence="13">
    <name type="scientific">Timema bartmani</name>
    <dbReference type="NCBI Taxonomy" id="61472"/>
    <lineage>
        <taxon>Eukaryota</taxon>
        <taxon>Metazoa</taxon>
        <taxon>Ecdysozoa</taxon>
        <taxon>Arthropoda</taxon>
        <taxon>Hexapoda</taxon>
        <taxon>Insecta</taxon>
        <taxon>Pterygota</taxon>
        <taxon>Neoptera</taxon>
        <taxon>Polyneoptera</taxon>
        <taxon>Phasmatodea</taxon>
        <taxon>Timematodea</taxon>
        <taxon>Timematoidea</taxon>
        <taxon>Timematidae</taxon>
        <taxon>Timema</taxon>
    </lineage>
</organism>
<dbReference type="InterPro" id="IPR012258">
    <property type="entry name" value="Acyl-CoA_oxidase"/>
</dbReference>
<dbReference type="GO" id="GO:0055088">
    <property type="term" value="P:lipid homeostasis"/>
    <property type="evidence" value="ECO:0007669"/>
    <property type="project" value="TreeGrafter"/>
</dbReference>
<dbReference type="PIRSF" id="PIRSF000168">
    <property type="entry name" value="Acyl-CoA_oxidase"/>
    <property type="match status" value="1"/>
</dbReference>
<feature type="domain" description="Acyl-CoA oxidase/dehydrogenase middle" evidence="11">
    <location>
        <begin position="58"/>
        <end position="168"/>
    </location>
</feature>
<evidence type="ECO:0000259" key="12">
    <source>
        <dbReference type="Pfam" id="PF22924"/>
    </source>
</evidence>
<dbReference type="InterPro" id="IPR036250">
    <property type="entry name" value="AcylCo_DH-like_C"/>
</dbReference>
<evidence type="ECO:0000256" key="8">
    <source>
        <dbReference type="PIRSR" id="PIRSR000168-1"/>
    </source>
</evidence>
<dbReference type="InterPro" id="IPR002655">
    <property type="entry name" value="Acyl-CoA_oxidase_C"/>
</dbReference>
<comment type="similarity">
    <text evidence="3 7">Belongs to the acyl-CoA oxidase family.</text>
</comment>
<keyword evidence="6" id="KW-0560">Oxidoreductase</keyword>